<feature type="binding site" evidence="5">
    <location>
        <position position="35"/>
    </location>
    <ligand>
        <name>ATP</name>
        <dbReference type="ChEBI" id="CHEBI:30616"/>
    </ligand>
</feature>
<keyword evidence="6" id="KW-0723">Serine/threonine-protein kinase</keyword>
<keyword evidence="2 5" id="KW-0547">Nucleotide-binding</keyword>
<reference evidence="9 10" key="1">
    <citation type="submission" date="2020-08" db="EMBL/GenBank/DDBJ databases">
        <title>Plant Genome Project.</title>
        <authorList>
            <person name="Zhang R.-G."/>
        </authorList>
    </citation>
    <scope>NUCLEOTIDE SEQUENCE [LARGE SCALE GENOMIC DNA]</scope>
    <source>
        <tissue evidence="9">Rhizome</tissue>
    </source>
</reference>
<evidence type="ECO:0000259" key="8">
    <source>
        <dbReference type="PROSITE" id="PS50011"/>
    </source>
</evidence>
<feature type="domain" description="Protein kinase" evidence="8">
    <location>
        <begin position="6"/>
        <end position="254"/>
    </location>
</feature>
<dbReference type="InterPro" id="IPR000719">
    <property type="entry name" value="Prot_kinase_dom"/>
</dbReference>
<evidence type="ECO:0000313" key="10">
    <source>
        <dbReference type="Proteomes" id="UP000734854"/>
    </source>
</evidence>
<dbReference type="InterPro" id="IPR008271">
    <property type="entry name" value="Ser/Thr_kinase_AS"/>
</dbReference>
<comment type="caution">
    <text evidence="9">The sequence shown here is derived from an EMBL/GenBank/DDBJ whole genome shotgun (WGS) entry which is preliminary data.</text>
</comment>
<protein>
    <recommendedName>
        <fullName evidence="8">Protein kinase domain-containing protein</fullName>
    </recommendedName>
</protein>
<dbReference type="Gene3D" id="1.10.510.10">
    <property type="entry name" value="Transferase(Phosphotransferase) domain 1"/>
    <property type="match status" value="1"/>
</dbReference>
<proteinExistence type="inferred from homology"/>
<dbReference type="PROSITE" id="PS00108">
    <property type="entry name" value="PROTEIN_KINASE_ST"/>
    <property type="match status" value="1"/>
</dbReference>
<dbReference type="InterPro" id="IPR052751">
    <property type="entry name" value="Plant_MAPKKK"/>
</dbReference>
<evidence type="ECO:0000256" key="3">
    <source>
        <dbReference type="ARBA" id="ARBA00022777"/>
    </source>
</evidence>
<sequence length="493" mass="53340">MAIGEWRRGPTIGRGSTATVSAAVASPSGLVFAVKSADLCFSAPLQREQAILSSLRRHPNVVSCLGFDVAAGVYNLFLEYAPLGSLYDRIAARGGSLEEQEIRSYAGDLLHGLAHLHAASVAHCDVKTRNVLLWPEGGAKLADFGCAQRTSGAAPSVAGTPMYMAPEAARGEEQGAPADVWALGCTVVEMATGRPPWPDIADPIAALHRAGFTENVPECPGWLSPDARDFVANCLRRDARERWTAEQLLRHPFVSKTTCSPENTSPPADQVWVSPKSTLEQGMWDSQEEEEEDEEHHSDSPRERLRRLAGGVSQAINWETDGNWITVRSNENESAAATAEADLIASEHSFDSIRSEVPANRNDPFAGESMNQTVEQTHSPFLQICCASIMFFILSKKQKNVIIFLQEIIKKVTPFPRSVNCSCVRWTVGDASSARQAHALAFPVVAFDGAVACPVQLPPATLSAVLIFGPDRSVRPIWLARESKGNPAASTFD</sequence>
<dbReference type="SUPFAM" id="SSF56112">
    <property type="entry name" value="Protein kinase-like (PK-like)"/>
    <property type="match status" value="1"/>
</dbReference>
<dbReference type="SMART" id="SM00220">
    <property type="entry name" value="S_TKc"/>
    <property type="match status" value="1"/>
</dbReference>
<dbReference type="Proteomes" id="UP000734854">
    <property type="component" value="Unassembled WGS sequence"/>
</dbReference>
<keyword evidence="3" id="KW-0418">Kinase</keyword>
<evidence type="ECO:0000313" key="9">
    <source>
        <dbReference type="EMBL" id="KAG6510963.1"/>
    </source>
</evidence>
<dbReference type="InterPro" id="IPR017441">
    <property type="entry name" value="Protein_kinase_ATP_BS"/>
</dbReference>
<evidence type="ECO:0000256" key="6">
    <source>
        <dbReference type="RuleBase" id="RU000304"/>
    </source>
</evidence>
<comment type="similarity">
    <text evidence="6">Belongs to the protein kinase superfamily.</text>
</comment>
<gene>
    <name evidence="9" type="ORF">ZIOFF_029010</name>
</gene>
<evidence type="ECO:0000256" key="1">
    <source>
        <dbReference type="ARBA" id="ARBA00022679"/>
    </source>
</evidence>
<keyword evidence="10" id="KW-1185">Reference proteome</keyword>
<evidence type="ECO:0000256" key="7">
    <source>
        <dbReference type="SAM" id="MobiDB-lite"/>
    </source>
</evidence>
<organism evidence="9 10">
    <name type="scientific">Zingiber officinale</name>
    <name type="common">Ginger</name>
    <name type="synonym">Amomum zingiber</name>
    <dbReference type="NCBI Taxonomy" id="94328"/>
    <lineage>
        <taxon>Eukaryota</taxon>
        <taxon>Viridiplantae</taxon>
        <taxon>Streptophyta</taxon>
        <taxon>Embryophyta</taxon>
        <taxon>Tracheophyta</taxon>
        <taxon>Spermatophyta</taxon>
        <taxon>Magnoliopsida</taxon>
        <taxon>Liliopsida</taxon>
        <taxon>Zingiberales</taxon>
        <taxon>Zingiberaceae</taxon>
        <taxon>Zingiber</taxon>
    </lineage>
</organism>
<keyword evidence="4 5" id="KW-0067">ATP-binding</keyword>
<dbReference type="GO" id="GO:0007165">
    <property type="term" value="P:signal transduction"/>
    <property type="evidence" value="ECO:0007669"/>
    <property type="project" value="TreeGrafter"/>
</dbReference>
<evidence type="ECO:0000256" key="5">
    <source>
        <dbReference type="PROSITE-ProRule" id="PRU10141"/>
    </source>
</evidence>
<keyword evidence="1" id="KW-0808">Transferase</keyword>
<dbReference type="PROSITE" id="PS50011">
    <property type="entry name" value="PROTEIN_KINASE_DOM"/>
    <property type="match status" value="1"/>
</dbReference>
<feature type="region of interest" description="Disordered" evidence="7">
    <location>
        <begin position="256"/>
        <end position="306"/>
    </location>
</feature>
<dbReference type="Pfam" id="PF00069">
    <property type="entry name" value="Pkinase"/>
    <property type="match status" value="1"/>
</dbReference>
<dbReference type="PANTHER" id="PTHR48011">
    <property type="entry name" value="CCR4-NOT TRANSCRIPTIONAL COMPLEX SUBUNIT CAF120-RELATED"/>
    <property type="match status" value="1"/>
</dbReference>
<accession>A0A8J5GNX5</accession>
<dbReference type="CDD" id="cd06606">
    <property type="entry name" value="STKc_MAPKKK"/>
    <property type="match status" value="1"/>
</dbReference>
<feature type="compositionally biased region" description="Polar residues" evidence="7">
    <location>
        <begin position="256"/>
        <end position="267"/>
    </location>
</feature>
<evidence type="ECO:0000256" key="2">
    <source>
        <dbReference type="ARBA" id="ARBA00022741"/>
    </source>
</evidence>
<dbReference type="PANTHER" id="PTHR48011:SF100">
    <property type="entry name" value="PROTEIN KINASE DOMAIN-CONTAINING PROTEIN"/>
    <property type="match status" value="1"/>
</dbReference>
<evidence type="ECO:0000256" key="4">
    <source>
        <dbReference type="ARBA" id="ARBA00022840"/>
    </source>
</evidence>
<dbReference type="GO" id="GO:0005524">
    <property type="term" value="F:ATP binding"/>
    <property type="evidence" value="ECO:0007669"/>
    <property type="project" value="UniProtKB-UniRule"/>
</dbReference>
<dbReference type="InterPro" id="IPR011009">
    <property type="entry name" value="Kinase-like_dom_sf"/>
</dbReference>
<dbReference type="EMBL" id="JACMSC010000008">
    <property type="protein sequence ID" value="KAG6510963.1"/>
    <property type="molecule type" value="Genomic_DNA"/>
</dbReference>
<dbReference type="PROSITE" id="PS00107">
    <property type="entry name" value="PROTEIN_KINASE_ATP"/>
    <property type="match status" value="1"/>
</dbReference>
<name>A0A8J5GNX5_ZINOF</name>
<dbReference type="AlphaFoldDB" id="A0A8J5GNX5"/>
<dbReference type="GO" id="GO:0004674">
    <property type="term" value="F:protein serine/threonine kinase activity"/>
    <property type="evidence" value="ECO:0007669"/>
    <property type="project" value="UniProtKB-KW"/>
</dbReference>